<comment type="caution">
    <text evidence="2">The sequence shown here is derived from an EMBL/GenBank/DDBJ whole genome shotgun (WGS) entry which is preliminary data.</text>
</comment>
<gene>
    <name evidence="2" type="ORF">FHU29_002608</name>
</gene>
<accession>A0A839RPC1</accession>
<dbReference type="OrthoDB" id="1899479at2"/>
<evidence type="ECO:0000313" key="2">
    <source>
        <dbReference type="EMBL" id="MBB3038159.1"/>
    </source>
</evidence>
<sequence>MSVRSALKGDVPQRVTVNQQGGVNEDTGQLELLEGDTLLEPGRTYLFAGRYTSLHDWYTVVPQTGNVLLNAREVQGLERAEQQRNQSLEPEVIQEMRAAIRNAVPFDDPQPRRYGQGTTPRPGDVPTIEPLPERPPR</sequence>
<protein>
    <submittedName>
        <fullName evidence="2">Uncharacterized protein</fullName>
    </submittedName>
</protein>
<dbReference type="AlphaFoldDB" id="A0A839RPC1"/>
<dbReference type="EMBL" id="JACHWS010000002">
    <property type="protein sequence ID" value="MBB3038159.1"/>
    <property type="molecule type" value="Genomic_DNA"/>
</dbReference>
<organism evidence="2 3">
    <name type="scientific">Hoyosella altamirensis</name>
    <dbReference type="NCBI Taxonomy" id="616997"/>
    <lineage>
        <taxon>Bacteria</taxon>
        <taxon>Bacillati</taxon>
        <taxon>Actinomycetota</taxon>
        <taxon>Actinomycetes</taxon>
        <taxon>Mycobacteriales</taxon>
        <taxon>Hoyosellaceae</taxon>
        <taxon>Hoyosella</taxon>
    </lineage>
</organism>
<evidence type="ECO:0000256" key="1">
    <source>
        <dbReference type="SAM" id="MobiDB-lite"/>
    </source>
</evidence>
<feature type="region of interest" description="Disordered" evidence="1">
    <location>
        <begin position="1"/>
        <end position="22"/>
    </location>
</feature>
<name>A0A839RPC1_9ACTN</name>
<keyword evidence="3" id="KW-1185">Reference proteome</keyword>
<evidence type="ECO:0000313" key="3">
    <source>
        <dbReference type="Proteomes" id="UP000567922"/>
    </source>
</evidence>
<proteinExistence type="predicted"/>
<reference evidence="2 3" key="1">
    <citation type="submission" date="2020-08" db="EMBL/GenBank/DDBJ databases">
        <title>Sequencing the genomes of 1000 actinobacteria strains.</title>
        <authorList>
            <person name="Klenk H.-P."/>
        </authorList>
    </citation>
    <scope>NUCLEOTIDE SEQUENCE [LARGE SCALE GENOMIC DNA]</scope>
    <source>
        <strain evidence="2 3">DSM 45258</strain>
    </source>
</reference>
<feature type="region of interest" description="Disordered" evidence="1">
    <location>
        <begin position="102"/>
        <end position="137"/>
    </location>
</feature>
<dbReference type="Proteomes" id="UP000567922">
    <property type="component" value="Unassembled WGS sequence"/>
</dbReference>
<dbReference type="RefSeq" id="WP_157095038.1">
    <property type="nucleotide sequence ID" value="NZ_BDDI01000006.1"/>
</dbReference>